<dbReference type="VEuPathDB" id="FungiDB:ATCC64974_8820"/>
<name>A0A505I4F8_ASPNG</name>
<keyword evidence="2" id="KW-0808">Transferase</keyword>
<evidence type="ECO:0000256" key="1">
    <source>
        <dbReference type="SAM" id="MobiDB-lite"/>
    </source>
</evidence>
<dbReference type="GO" id="GO:0016301">
    <property type="term" value="F:kinase activity"/>
    <property type="evidence" value="ECO:0007669"/>
    <property type="project" value="UniProtKB-KW"/>
</dbReference>
<evidence type="ECO:0000313" key="2">
    <source>
        <dbReference type="EMBL" id="TPR06923.1"/>
    </source>
</evidence>
<protein>
    <submittedName>
        <fullName evidence="2">Thymidylate kinase family protein</fullName>
    </submittedName>
</protein>
<feature type="compositionally biased region" description="Basic and acidic residues" evidence="1">
    <location>
        <begin position="75"/>
        <end position="85"/>
    </location>
</feature>
<dbReference type="VEuPathDB" id="FungiDB:An09g05370"/>
<gene>
    <name evidence="2" type="ORF">CAN33_0025000</name>
</gene>
<keyword evidence="2" id="KW-0418">Kinase</keyword>
<dbReference type="EMBL" id="NKJJ02000005">
    <property type="protein sequence ID" value="TPR06923.1"/>
    <property type="molecule type" value="Genomic_DNA"/>
</dbReference>
<reference evidence="3" key="1">
    <citation type="submission" date="2018-10" db="EMBL/GenBank/DDBJ databases">
        <title>FDA dAtabase for Regulatory Grade micrObial Sequences (FDA-ARGOS): Supporting development and validation of Infectious Disease Dx tests.</title>
        <authorList>
            <person name="Kerrigan L."/>
            <person name="Tallon L."/>
            <person name="Sadzewicz L."/>
            <person name="Sengamalay N."/>
            <person name="Ott S."/>
            <person name="Godinez A."/>
            <person name="Nagaraj S."/>
            <person name="Vavikolanu K."/>
            <person name="Nadendla S."/>
            <person name="George J."/>
            <person name="Sichtig H."/>
        </authorList>
    </citation>
    <scope>NUCLEOTIDE SEQUENCE [LARGE SCALE GENOMIC DNA]</scope>
    <source>
        <strain evidence="3">FDAARGOS_311</strain>
    </source>
</reference>
<feature type="region of interest" description="Disordered" evidence="1">
    <location>
        <begin position="1"/>
        <end position="152"/>
    </location>
</feature>
<comment type="caution">
    <text evidence="2">The sequence shown here is derived from an EMBL/GenBank/DDBJ whole genome shotgun (WGS) entry which is preliminary data.</text>
</comment>
<dbReference type="VEuPathDB" id="FungiDB:ASPNIDRAFT2_1201073"/>
<organism evidence="2 3">
    <name type="scientific">Aspergillus niger</name>
    <dbReference type="NCBI Taxonomy" id="5061"/>
    <lineage>
        <taxon>Eukaryota</taxon>
        <taxon>Fungi</taxon>
        <taxon>Dikarya</taxon>
        <taxon>Ascomycota</taxon>
        <taxon>Pezizomycotina</taxon>
        <taxon>Eurotiomycetes</taxon>
        <taxon>Eurotiomycetidae</taxon>
        <taxon>Eurotiales</taxon>
        <taxon>Aspergillaceae</taxon>
        <taxon>Aspergillus</taxon>
        <taxon>Aspergillus subgen. Circumdati</taxon>
    </lineage>
</organism>
<dbReference type="AlphaFoldDB" id="A0A505I4F8"/>
<dbReference type="VEuPathDB" id="FungiDB:M747DRAFT_246538"/>
<feature type="compositionally biased region" description="Basic and acidic residues" evidence="1">
    <location>
        <begin position="12"/>
        <end position="46"/>
    </location>
</feature>
<proteinExistence type="predicted"/>
<sequence length="251" mass="28290">MAGSRRSPVLRDQWRATSDTRDPRDRERHRPRGSYRDRGRDKFRDRERRRRPKEGRPDDELPLRSPPPRPFPPPPHHEPRQHRDLSPSTISARGSPGHPHPEFHPGRKLGRHRSPLPADYPGVESRRSLEAEVTTDRGHPRRDHSPSAPPPFKLTTWIEACHPTGEDDLQLGVGLVGDHPPDEGEIGAHPGVDVQYPHGLGALGLPYVVGNLTRTLAVAFTALCRKTKSKTSPVIDHLRVTLCSPVFQDYL</sequence>
<accession>A0A505I4F8</accession>
<feature type="compositionally biased region" description="Basic and acidic residues" evidence="1">
    <location>
        <begin position="124"/>
        <end position="138"/>
    </location>
</feature>
<evidence type="ECO:0000313" key="3">
    <source>
        <dbReference type="Proteomes" id="UP000197666"/>
    </source>
</evidence>
<dbReference type="Proteomes" id="UP000197666">
    <property type="component" value="Unassembled WGS sequence"/>
</dbReference>
<feature type="compositionally biased region" description="Pro residues" evidence="1">
    <location>
        <begin position="64"/>
        <end position="74"/>
    </location>
</feature>